<dbReference type="InParanoid" id="A0A409WJ89"/>
<evidence type="ECO:0000313" key="3">
    <source>
        <dbReference type="Proteomes" id="UP000284706"/>
    </source>
</evidence>
<feature type="compositionally biased region" description="Pro residues" evidence="1">
    <location>
        <begin position="126"/>
        <end position="138"/>
    </location>
</feature>
<reference evidence="2 3" key="1">
    <citation type="journal article" date="2018" name="Evol. Lett.">
        <title>Horizontal gene cluster transfer increased hallucinogenic mushroom diversity.</title>
        <authorList>
            <person name="Reynolds H.T."/>
            <person name="Vijayakumar V."/>
            <person name="Gluck-Thaler E."/>
            <person name="Korotkin H.B."/>
            <person name="Matheny P.B."/>
            <person name="Slot J.C."/>
        </authorList>
    </citation>
    <scope>NUCLEOTIDE SEQUENCE [LARGE SCALE GENOMIC DNA]</scope>
    <source>
        <strain evidence="2 3">SRW20</strain>
    </source>
</reference>
<name>A0A409WJ89_9AGAR</name>
<feature type="region of interest" description="Disordered" evidence="1">
    <location>
        <begin position="106"/>
        <end position="144"/>
    </location>
</feature>
<evidence type="ECO:0000313" key="2">
    <source>
        <dbReference type="EMBL" id="PPQ78559.1"/>
    </source>
</evidence>
<evidence type="ECO:0000256" key="1">
    <source>
        <dbReference type="SAM" id="MobiDB-lite"/>
    </source>
</evidence>
<proteinExistence type="predicted"/>
<organism evidence="2 3">
    <name type="scientific">Gymnopilus dilepis</name>
    <dbReference type="NCBI Taxonomy" id="231916"/>
    <lineage>
        <taxon>Eukaryota</taxon>
        <taxon>Fungi</taxon>
        <taxon>Dikarya</taxon>
        <taxon>Basidiomycota</taxon>
        <taxon>Agaricomycotina</taxon>
        <taxon>Agaricomycetes</taxon>
        <taxon>Agaricomycetidae</taxon>
        <taxon>Agaricales</taxon>
        <taxon>Agaricineae</taxon>
        <taxon>Hymenogastraceae</taxon>
        <taxon>Gymnopilus</taxon>
    </lineage>
</organism>
<dbReference type="EMBL" id="NHYE01005046">
    <property type="protein sequence ID" value="PPQ78559.1"/>
    <property type="molecule type" value="Genomic_DNA"/>
</dbReference>
<feature type="region of interest" description="Disordered" evidence="1">
    <location>
        <begin position="27"/>
        <end position="56"/>
    </location>
</feature>
<comment type="caution">
    <text evidence="2">The sequence shown here is derived from an EMBL/GenBank/DDBJ whole genome shotgun (WGS) entry which is preliminary data.</text>
</comment>
<keyword evidence="3" id="KW-1185">Reference proteome</keyword>
<gene>
    <name evidence="2" type="ORF">CVT26_005327</name>
</gene>
<sequence length="144" mass="15949">MYARLPSLSIQWEWKVEEREGYSKFKRKFRPPNALNISPAKRPSDLPPPPPSRRVYQMMMSPAEDNPFAVVTSSAAPSAAAASVSIRIVQIGDGECYWVNAVASFSAQPPRPKRTRPQSPTNPHTIQPPPSSNIPSPPQRSCRA</sequence>
<dbReference type="Proteomes" id="UP000284706">
    <property type="component" value="Unassembled WGS sequence"/>
</dbReference>
<protein>
    <submittedName>
        <fullName evidence="2">Uncharacterized protein</fullName>
    </submittedName>
</protein>
<accession>A0A409WJ89</accession>
<dbReference type="AlphaFoldDB" id="A0A409WJ89"/>